<evidence type="ECO:0000259" key="4">
    <source>
        <dbReference type="Pfam" id="PF01420"/>
    </source>
</evidence>
<sequence>MKKGWTTKTLGEICVVDWGNTDLTKSSYVENGRYLAISAAGCDGRIGHKEHEKCTPVLSAIGAQCGRMFFPEEDFTAIKNTITLTPRDGTCTGRFLYQLLTYVELPKRGAAQPFISKGDIQTFQVSVPPLSEQQRIVGILDEAFDGLAIATANAEQNLRNARAFFESHLQSVFTQRGKGWMETTLSEATGGVLTGPFGSLLHKSDYIEGGIPLVNPAHITETGIEPDFRKTVSEKTARQLSNYIMREGDIVIGRRGEMGRCALVTDAEDGWLCGTGSFFIKPSGRCEPRYLVRFLRSDSCKRRLERLAGGAVMPNLSNTDLGDLHLYLPPVDQQKTIVGKIDALYAETQRLKSIYQQKLAALGELKQSLLHEAFSGKL</sequence>
<evidence type="ECO:0000313" key="5">
    <source>
        <dbReference type="EMBL" id="CUS36781.1"/>
    </source>
</evidence>
<dbReference type="CDD" id="cd16961">
    <property type="entry name" value="RMtype1_S_TRD-CR_like"/>
    <property type="match status" value="1"/>
</dbReference>
<feature type="domain" description="Type I restriction modification DNA specificity" evidence="4">
    <location>
        <begin position="3"/>
        <end position="149"/>
    </location>
</feature>
<feature type="domain" description="Type I restriction modification DNA specificity" evidence="4">
    <location>
        <begin position="208"/>
        <end position="351"/>
    </location>
</feature>
<dbReference type="Proteomes" id="UP000199032">
    <property type="component" value="Unassembled WGS sequence"/>
</dbReference>
<accession>A0A0S4LJD7</accession>
<organism evidence="5 6">
    <name type="scientific">Candidatus Nitrospira nitrosa</name>
    <dbReference type="NCBI Taxonomy" id="1742972"/>
    <lineage>
        <taxon>Bacteria</taxon>
        <taxon>Pseudomonadati</taxon>
        <taxon>Nitrospirota</taxon>
        <taxon>Nitrospiria</taxon>
        <taxon>Nitrospirales</taxon>
        <taxon>Nitrospiraceae</taxon>
        <taxon>Nitrospira</taxon>
    </lineage>
</organism>
<dbReference type="InterPro" id="IPR044946">
    <property type="entry name" value="Restrct_endonuc_typeI_TRD_sf"/>
</dbReference>
<dbReference type="Gene3D" id="3.90.220.20">
    <property type="entry name" value="DNA methylase specificity domains"/>
    <property type="match status" value="2"/>
</dbReference>
<keyword evidence="3" id="KW-0238">DNA-binding</keyword>
<dbReference type="Pfam" id="PF01420">
    <property type="entry name" value="Methylase_S"/>
    <property type="match status" value="2"/>
</dbReference>
<dbReference type="PANTHER" id="PTHR30408">
    <property type="entry name" value="TYPE-1 RESTRICTION ENZYME ECOKI SPECIFICITY PROTEIN"/>
    <property type="match status" value="1"/>
</dbReference>
<dbReference type="InterPro" id="IPR052021">
    <property type="entry name" value="Type-I_RS_S_subunit"/>
</dbReference>
<dbReference type="SUPFAM" id="SSF116734">
    <property type="entry name" value="DNA methylase specificity domain"/>
    <property type="match status" value="2"/>
</dbReference>
<evidence type="ECO:0000256" key="3">
    <source>
        <dbReference type="ARBA" id="ARBA00023125"/>
    </source>
</evidence>
<name>A0A0S4LJD7_9BACT</name>
<dbReference type="STRING" id="1742972.COMA1_30242"/>
<evidence type="ECO:0000313" key="6">
    <source>
        <dbReference type="Proteomes" id="UP000199032"/>
    </source>
</evidence>
<dbReference type="EMBL" id="CZQA01000009">
    <property type="protein sequence ID" value="CUS36781.1"/>
    <property type="molecule type" value="Genomic_DNA"/>
</dbReference>
<comment type="similarity">
    <text evidence="1">Belongs to the type-I restriction system S methylase family.</text>
</comment>
<protein>
    <submittedName>
        <fullName evidence="5">Putative Type I restriction-modification system, specificity subunit</fullName>
    </submittedName>
</protein>
<reference evidence="5 6" key="1">
    <citation type="submission" date="2015-10" db="EMBL/GenBank/DDBJ databases">
        <authorList>
            <person name="Gilbert D.G."/>
        </authorList>
    </citation>
    <scope>NUCLEOTIDE SEQUENCE [LARGE SCALE GENOMIC DNA]</scope>
    <source>
        <strain evidence="5">COMA1</strain>
    </source>
</reference>
<keyword evidence="2" id="KW-0680">Restriction system</keyword>
<gene>
    <name evidence="5" type="ORF">COMA1_30242</name>
</gene>
<dbReference type="GO" id="GO:0009307">
    <property type="term" value="P:DNA restriction-modification system"/>
    <property type="evidence" value="ECO:0007669"/>
    <property type="project" value="UniProtKB-KW"/>
</dbReference>
<dbReference type="PANTHER" id="PTHR30408:SF12">
    <property type="entry name" value="TYPE I RESTRICTION ENZYME MJAVIII SPECIFICITY SUBUNIT"/>
    <property type="match status" value="1"/>
</dbReference>
<keyword evidence="6" id="KW-1185">Reference proteome</keyword>
<dbReference type="InterPro" id="IPR000055">
    <property type="entry name" value="Restrct_endonuc_typeI_TRD"/>
</dbReference>
<dbReference type="GO" id="GO:0003677">
    <property type="term" value="F:DNA binding"/>
    <property type="evidence" value="ECO:0007669"/>
    <property type="project" value="UniProtKB-KW"/>
</dbReference>
<evidence type="ECO:0000256" key="2">
    <source>
        <dbReference type="ARBA" id="ARBA00022747"/>
    </source>
</evidence>
<dbReference type="AlphaFoldDB" id="A0A0S4LJD7"/>
<proteinExistence type="inferred from homology"/>
<dbReference type="OrthoDB" id="9798929at2"/>
<evidence type="ECO:0000256" key="1">
    <source>
        <dbReference type="ARBA" id="ARBA00010923"/>
    </source>
</evidence>